<protein>
    <submittedName>
        <fullName evidence="5">Transketolase</fullName>
    </submittedName>
</protein>
<keyword evidence="3" id="KW-0786">Thiamine pyrophosphate</keyword>
<evidence type="ECO:0000259" key="4">
    <source>
        <dbReference type="Pfam" id="PF00456"/>
    </source>
</evidence>
<reference evidence="5 6" key="1">
    <citation type="submission" date="2019-10" db="EMBL/GenBank/DDBJ databases">
        <title>Description of Paenibacillus choica sp. nov.</title>
        <authorList>
            <person name="Carlier A."/>
            <person name="Qi S."/>
        </authorList>
    </citation>
    <scope>NUCLEOTIDE SEQUENCE [LARGE SCALE GENOMIC DNA]</scope>
    <source>
        <strain evidence="5 6">LMG 31460</strain>
    </source>
</reference>
<dbReference type="PANTHER" id="PTHR47514:SF1">
    <property type="entry name" value="TRANSKETOLASE N-TERMINAL SECTION-RELATED"/>
    <property type="match status" value="1"/>
</dbReference>
<dbReference type="RefSeq" id="WP_171693580.1">
    <property type="nucleotide sequence ID" value="NZ_WHOC01000176.1"/>
</dbReference>
<evidence type="ECO:0000256" key="3">
    <source>
        <dbReference type="ARBA" id="ARBA00023052"/>
    </source>
</evidence>
<keyword evidence="6" id="KW-1185">Reference proteome</keyword>
<dbReference type="PANTHER" id="PTHR47514">
    <property type="entry name" value="TRANSKETOLASE N-TERMINAL SECTION-RELATED"/>
    <property type="match status" value="1"/>
</dbReference>
<dbReference type="InterPro" id="IPR005474">
    <property type="entry name" value="Transketolase_N"/>
</dbReference>
<accession>A0ABX1ZE90</accession>
<evidence type="ECO:0000313" key="5">
    <source>
        <dbReference type="EMBL" id="NOU90834.1"/>
    </source>
</evidence>
<dbReference type="Proteomes" id="UP000658690">
    <property type="component" value="Unassembled WGS sequence"/>
</dbReference>
<name>A0ABX1ZE90_9BACL</name>
<feature type="domain" description="Transketolase N-terminal" evidence="4">
    <location>
        <begin position="13"/>
        <end position="265"/>
    </location>
</feature>
<gene>
    <name evidence="5" type="ORF">GC102_34650</name>
</gene>
<comment type="cofactor">
    <cofactor evidence="1">
        <name>thiamine diphosphate</name>
        <dbReference type="ChEBI" id="CHEBI:58937"/>
    </cofactor>
</comment>
<evidence type="ECO:0000256" key="1">
    <source>
        <dbReference type="ARBA" id="ARBA00001964"/>
    </source>
</evidence>
<dbReference type="CDD" id="cd02012">
    <property type="entry name" value="TPP_TK"/>
    <property type="match status" value="1"/>
</dbReference>
<dbReference type="Gene3D" id="3.40.50.970">
    <property type="match status" value="1"/>
</dbReference>
<sequence length="285" mass="31577">MEHLTNENVKKLKEIAAEIRRNVVKTVHHAGAGHLGGPMSAIDILTALYFEVMDINHENPAWEERDRFVLSKGHSAIALYSTLAERGYLPKEELHTFDEIDSRLQAHPDMNLLPGLDMSTGSLGQGISAAVGMALGAKLKQLSFRTYCMIGDGESQEGQVWEAADIAVKYNLDNLTVILDYNHLQQYGWKGTEGRTREIPVFSPSSRWGAFGFHVISIDGHDFKQIVKALRDAEGISGKPTIIVAHTVKGKGVNYMENNYLWHSKIPTEQELALALTELQGGNVQ</sequence>
<dbReference type="Pfam" id="PF00456">
    <property type="entry name" value="Transketolase_N"/>
    <property type="match status" value="1"/>
</dbReference>
<dbReference type="EMBL" id="WHOC01000176">
    <property type="protein sequence ID" value="NOU90834.1"/>
    <property type="molecule type" value="Genomic_DNA"/>
</dbReference>
<proteinExistence type="inferred from homology"/>
<organism evidence="5 6">
    <name type="scientific">Paenibacillus germinis</name>
    <dbReference type="NCBI Taxonomy" id="2654979"/>
    <lineage>
        <taxon>Bacteria</taxon>
        <taxon>Bacillati</taxon>
        <taxon>Bacillota</taxon>
        <taxon>Bacilli</taxon>
        <taxon>Bacillales</taxon>
        <taxon>Paenibacillaceae</taxon>
        <taxon>Paenibacillus</taxon>
    </lineage>
</organism>
<evidence type="ECO:0000256" key="2">
    <source>
        <dbReference type="ARBA" id="ARBA00007131"/>
    </source>
</evidence>
<evidence type="ECO:0000313" key="6">
    <source>
        <dbReference type="Proteomes" id="UP000658690"/>
    </source>
</evidence>
<comment type="caution">
    <text evidence="5">The sequence shown here is derived from an EMBL/GenBank/DDBJ whole genome shotgun (WGS) entry which is preliminary data.</text>
</comment>
<dbReference type="InterPro" id="IPR029061">
    <property type="entry name" value="THDP-binding"/>
</dbReference>
<dbReference type="SUPFAM" id="SSF52518">
    <property type="entry name" value="Thiamin diphosphate-binding fold (THDP-binding)"/>
    <property type="match status" value="1"/>
</dbReference>
<comment type="similarity">
    <text evidence="2">Belongs to the transketolase family.</text>
</comment>